<feature type="domain" description="Glycosyltransferase 2-like" evidence="4">
    <location>
        <begin position="14"/>
        <end position="172"/>
    </location>
</feature>
<protein>
    <submittedName>
        <fullName evidence="5">Glycosyl transferase</fullName>
    </submittedName>
</protein>
<dbReference type="EMBL" id="BQXH01000026">
    <property type="protein sequence ID" value="GKS82325.1"/>
    <property type="molecule type" value="Genomic_DNA"/>
</dbReference>
<sequence>MEDKIGMKYSGLMSVYKKEDPQLFEKALTSIINQTMPPAQMVLIEDGKLTTELLDIVEKMQVRFEKNKIFFKIIRNEKNLGLGLSLKKGVESCSYSWIARFDSDDISVNYRMEESINYVCKNPNVKLLGSYIAEIEKDTNKVLDVRKVPKGNVEIKRIMGKRNPFNHMTVFFERETILKAGNYKDVPYFEDYYLWLRVLSRDIEAANIGKVLVKATVDANFLNKRGGAQYLKKEFNFQSIIYKEKYISFPVFVFNILTRGMVRIFPKRALKYVYKIIRK</sequence>
<comment type="caution">
    <text evidence="5">The sequence shown here is derived from an EMBL/GenBank/DDBJ whole genome shotgun (WGS) entry which is preliminary data.</text>
</comment>
<dbReference type="PANTHER" id="PTHR43685">
    <property type="entry name" value="GLYCOSYLTRANSFERASE"/>
    <property type="match status" value="1"/>
</dbReference>
<dbReference type="InterPro" id="IPR001173">
    <property type="entry name" value="Glyco_trans_2-like"/>
</dbReference>
<gene>
    <name evidence="5" type="ORF">LPAF129_20110</name>
</gene>
<comment type="similarity">
    <text evidence="1">Belongs to the glycosyltransferase 2 family.</text>
</comment>
<dbReference type="InterPro" id="IPR050834">
    <property type="entry name" value="Glycosyltransf_2"/>
</dbReference>
<accession>A0ABQ5JJU6</accession>
<evidence type="ECO:0000256" key="2">
    <source>
        <dbReference type="ARBA" id="ARBA00022676"/>
    </source>
</evidence>
<evidence type="ECO:0000313" key="5">
    <source>
        <dbReference type="EMBL" id="GKS82325.1"/>
    </source>
</evidence>
<reference evidence="5" key="1">
    <citation type="journal article" date="2022" name="Int. J. Syst. Evol. Microbiol.">
        <title>A novel species of lactic acid bacteria, Ligilactobacillus pabuli sp. nov., isolated from alfalfa silage.</title>
        <authorList>
            <person name="Tohno M."/>
            <person name="Tanizawa Y."/>
            <person name="Sawada H."/>
            <person name="Sakamoto M."/>
            <person name="Ohkuma M."/>
            <person name="Kobayashi H."/>
        </authorList>
    </citation>
    <scope>NUCLEOTIDE SEQUENCE</scope>
    <source>
        <strain evidence="5">AF129</strain>
    </source>
</reference>
<keyword evidence="3 5" id="KW-0808">Transferase</keyword>
<name>A0ABQ5JJU6_9LACO</name>
<dbReference type="SUPFAM" id="SSF53448">
    <property type="entry name" value="Nucleotide-diphospho-sugar transferases"/>
    <property type="match status" value="1"/>
</dbReference>
<evidence type="ECO:0000256" key="1">
    <source>
        <dbReference type="ARBA" id="ARBA00006739"/>
    </source>
</evidence>
<dbReference type="InterPro" id="IPR029044">
    <property type="entry name" value="Nucleotide-diphossugar_trans"/>
</dbReference>
<dbReference type="Gene3D" id="3.90.550.10">
    <property type="entry name" value="Spore Coat Polysaccharide Biosynthesis Protein SpsA, Chain A"/>
    <property type="match status" value="1"/>
</dbReference>
<dbReference type="GO" id="GO:0016740">
    <property type="term" value="F:transferase activity"/>
    <property type="evidence" value="ECO:0007669"/>
    <property type="project" value="UniProtKB-KW"/>
</dbReference>
<dbReference type="Pfam" id="PF00535">
    <property type="entry name" value="Glycos_transf_2"/>
    <property type="match status" value="1"/>
</dbReference>
<evidence type="ECO:0000256" key="3">
    <source>
        <dbReference type="ARBA" id="ARBA00022679"/>
    </source>
</evidence>
<dbReference type="RefSeq" id="WP_244056837.1">
    <property type="nucleotide sequence ID" value="NZ_BQXH01000026.1"/>
</dbReference>
<keyword evidence="2" id="KW-0328">Glycosyltransferase</keyword>
<keyword evidence="6" id="KW-1185">Reference proteome</keyword>
<organism evidence="5 6">
    <name type="scientific">Ligilactobacillus pabuli</name>
    <dbReference type="NCBI Taxonomy" id="2886039"/>
    <lineage>
        <taxon>Bacteria</taxon>
        <taxon>Bacillati</taxon>
        <taxon>Bacillota</taxon>
        <taxon>Bacilli</taxon>
        <taxon>Lactobacillales</taxon>
        <taxon>Lactobacillaceae</taxon>
        <taxon>Ligilactobacillus</taxon>
    </lineage>
</organism>
<proteinExistence type="inferred from homology"/>
<evidence type="ECO:0000259" key="4">
    <source>
        <dbReference type="Pfam" id="PF00535"/>
    </source>
</evidence>
<evidence type="ECO:0000313" key="6">
    <source>
        <dbReference type="Proteomes" id="UP001055149"/>
    </source>
</evidence>
<dbReference type="Proteomes" id="UP001055149">
    <property type="component" value="Unassembled WGS sequence"/>
</dbReference>
<dbReference type="PANTHER" id="PTHR43685:SF5">
    <property type="entry name" value="GLYCOSYLTRANSFERASE EPSE-RELATED"/>
    <property type="match status" value="1"/>
</dbReference>